<dbReference type="EMBL" id="JACGWM010001683">
    <property type="protein sequence ID" value="KAL0289650.1"/>
    <property type="molecule type" value="Genomic_DNA"/>
</dbReference>
<accession>A0AAW2J5J4</accession>
<evidence type="ECO:0000259" key="1">
    <source>
        <dbReference type="Pfam" id="PF22936"/>
    </source>
</evidence>
<gene>
    <name evidence="2" type="ORF">Scaly_2544000</name>
</gene>
<reference evidence="2" key="2">
    <citation type="journal article" date="2024" name="Plant">
        <title>Genomic evolution and insights into agronomic trait innovations of Sesamum species.</title>
        <authorList>
            <person name="Miao H."/>
            <person name="Wang L."/>
            <person name="Qu L."/>
            <person name="Liu H."/>
            <person name="Sun Y."/>
            <person name="Le M."/>
            <person name="Wang Q."/>
            <person name="Wei S."/>
            <person name="Zheng Y."/>
            <person name="Lin W."/>
            <person name="Duan Y."/>
            <person name="Cao H."/>
            <person name="Xiong S."/>
            <person name="Wang X."/>
            <person name="Wei L."/>
            <person name="Li C."/>
            <person name="Ma Q."/>
            <person name="Ju M."/>
            <person name="Zhao R."/>
            <person name="Li G."/>
            <person name="Mu C."/>
            <person name="Tian Q."/>
            <person name="Mei H."/>
            <person name="Zhang T."/>
            <person name="Gao T."/>
            <person name="Zhang H."/>
        </authorList>
    </citation>
    <scope>NUCLEOTIDE SEQUENCE</scope>
    <source>
        <strain evidence="2">KEN8</strain>
    </source>
</reference>
<name>A0AAW2J5J4_9LAMI</name>
<dbReference type="AlphaFoldDB" id="A0AAW2J5J4"/>
<evidence type="ECO:0000313" key="2">
    <source>
        <dbReference type="EMBL" id="KAL0289650.1"/>
    </source>
</evidence>
<dbReference type="InterPro" id="IPR054722">
    <property type="entry name" value="PolX-like_BBD"/>
</dbReference>
<reference evidence="2" key="1">
    <citation type="submission" date="2020-06" db="EMBL/GenBank/DDBJ databases">
        <authorList>
            <person name="Li T."/>
            <person name="Hu X."/>
            <person name="Zhang T."/>
            <person name="Song X."/>
            <person name="Zhang H."/>
            <person name="Dai N."/>
            <person name="Sheng W."/>
            <person name="Hou X."/>
            <person name="Wei L."/>
        </authorList>
    </citation>
    <scope>NUCLEOTIDE SEQUENCE</scope>
    <source>
        <strain evidence="2">KEN8</strain>
        <tissue evidence="2">Leaf</tissue>
    </source>
</reference>
<feature type="domain" description="Retrovirus-related Pol polyprotein from transposon TNT 1-94-like beta-barrel" evidence="1">
    <location>
        <begin position="40"/>
        <end position="122"/>
    </location>
</feature>
<comment type="caution">
    <text evidence="2">The sequence shown here is derived from an EMBL/GenBank/DDBJ whole genome shotgun (WGS) entry which is preliminary data.</text>
</comment>
<proteinExistence type="predicted"/>
<protein>
    <recommendedName>
        <fullName evidence="1">Retrovirus-related Pol polyprotein from transposon TNT 1-94-like beta-barrel domain-containing protein</fullName>
    </recommendedName>
</protein>
<dbReference type="Pfam" id="PF22936">
    <property type="entry name" value="Pol_BBD"/>
    <property type="match status" value="1"/>
</dbReference>
<sequence>MMSACITKERDIGKREYPQLLSNQSMFVVEVNMITNFVSWVLGAECGSHICNDMQVAQRSRKLTKNEMILRLGNDKAIVVEIVGLVELTIDHHVRVVLNDCFYIPNMIKKIILILVLDKERYNFEAFGRYKKYRLEVENQTGPKIKTLLVGPRFIGYPTDIVGYYFYGPFEQKIFISHNTVFLEKDFLLDSRCDEILLEKSSEVSHETSKTASTPIVPTDSVPILRRSARVTQPRGMKSEMDSMGSNQVWTLVDPTKGFKPVGCKWVYKCKLVVDGEVINFKARLVVKDDILLIGNDVKMLEDRKLVNSIFHEGYGVTSQYQACAREAHWNAVKTIIKYLKMTKDMSLIYGGGELIMEAYNDASFHRTMTMPSPSLVMYSNLMVVWLIGKVLSRLPWQIPP</sequence>
<organism evidence="2">
    <name type="scientific">Sesamum calycinum</name>
    <dbReference type="NCBI Taxonomy" id="2727403"/>
    <lineage>
        <taxon>Eukaryota</taxon>
        <taxon>Viridiplantae</taxon>
        <taxon>Streptophyta</taxon>
        <taxon>Embryophyta</taxon>
        <taxon>Tracheophyta</taxon>
        <taxon>Spermatophyta</taxon>
        <taxon>Magnoliopsida</taxon>
        <taxon>eudicotyledons</taxon>
        <taxon>Gunneridae</taxon>
        <taxon>Pentapetalae</taxon>
        <taxon>asterids</taxon>
        <taxon>lamiids</taxon>
        <taxon>Lamiales</taxon>
        <taxon>Pedaliaceae</taxon>
        <taxon>Sesamum</taxon>
    </lineage>
</organism>